<reference evidence="1" key="1">
    <citation type="submission" date="2024-01" db="EMBL/GenBank/DDBJ databases">
        <authorList>
            <person name="Webb A."/>
        </authorList>
    </citation>
    <scope>NUCLEOTIDE SEQUENCE</scope>
    <source>
        <strain evidence="1">Pm1</strain>
    </source>
</reference>
<evidence type="ECO:0000313" key="2">
    <source>
        <dbReference type="Proteomes" id="UP001162060"/>
    </source>
</evidence>
<dbReference type="AlphaFoldDB" id="A0AAV1TB28"/>
<gene>
    <name evidence="1" type="ORF">PM001_LOCUS3540</name>
</gene>
<sequence length="99" mass="10850">MIVWRAVFPPPPPPLEDSRGGGQRHLVEQLLNHLDVNGYRTKLLSTQDAAIFVPGPLRTTILGLVEQYDVRTSCTADVPPENGGTVVKDFRLSISSAKQ</sequence>
<protein>
    <submittedName>
        <fullName evidence="1">Uncharacterized protein</fullName>
    </submittedName>
</protein>
<accession>A0AAV1TB28</accession>
<dbReference type="EMBL" id="CAKLBY020000032">
    <property type="protein sequence ID" value="CAK7907463.1"/>
    <property type="molecule type" value="Genomic_DNA"/>
</dbReference>
<evidence type="ECO:0000313" key="1">
    <source>
        <dbReference type="EMBL" id="CAK7907463.1"/>
    </source>
</evidence>
<proteinExistence type="predicted"/>
<organism evidence="1 2">
    <name type="scientific">Peronospora matthiolae</name>
    <dbReference type="NCBI Taxonomy" id="2874970"/>
    <lineage>
        <taxon>Eukaryota</taxon>
        <taxon>Sar</taxon>
        <taxon>Stramenopiles</taxon>
        <taxon>Oomycota</taxon>
        <taxon>Peronosporomycetes</taxon>
        <taxon>Peronosporales</taxon>
        <taxon>Peronosporaceae</taxon>
        <taxon>Peronospora</taxon>
    </lineage>
</organism>
<dbReference type="Proteomes" id="UP001162060">
    <property type="component" value="Unassembled WGS sequence"/>
</dbReference>
<name>A0AAV1TB28_9STRA</name>
<comment type="caution">
    <text evidence="1">The sequence shown here is derived from an EMBL/GenBank/DDBJ whole genome shotgun (WGS) entry which is preliminary data.</text>
</comment>